<reference evidence="11 14" key="2">
    <citation type="submission" date="2020-04" db="EMBL/GenBank/DDBJ databases">
        <authorList>
            <person name="Hitch T.C.A."/>
            <person name="Wylensek D."/>
            <person name="Clavel T."/>
        </authorList>
    </citation>
    <scope>NUCLEOTIDE SEQUENCE [LARGE SCALE GENOMIC DNA]</scope>
    <source>
        <strain evidence="11 14">BSM-383-APC-22F</strain>
    </source>
</reference>
<feature type="repeat" description="Cell wall-binding" evidence="6">
    <location>
        <begin position="152"/>
        <end position="171"/>
    </location>
</feature>
<feature type="chain" id="PRO_5042708873" evidence="8">
    <location>
        <begin position="30"/>
        <end position="418"/>
    </location>
</feature>
<evidence type="ECO:0000256" key="2">
    <source>
        <dbReference type="ARBA" id="ARBA00022670"/>
    </source>
</evidence>
<feature type="region of interest" description="Disordered" evidence="7">
    <location>
        <begin position="249"/>
        <end position="316"/>
    </location>
</feature>
<evidence type="ECO:0000313" key="11">
    <source>
        <dbReference type="EMBL" id="NME45082.1"/>
    </source>
</evidence>
<dbReference type="Proteomes" id="UP001212981">
    <property type="component" value="Unassembled WGS sequence"/>
</dbReference>
<feature type="compositionally biased region" description="Low complexity" evidence="7">
    <location>
        <begin position="260"/>
        <end position="299"/>
    </location>
</feature>
<dbReference type="PROSITE" id="PS51935">
    <property type="entry name" value="NLPC_P60"/>
    <property type="match status" value="1"/>
</dbReference>
<comment type="caution">
    <text evidence="12">The sequence shown here is derived from an EMBL/GenBank/DDBJ whole genome shotgun (WGS) entry which is preliminary data.</text>
</comment>
<evidence type="ECO:0000313" key="10">
    <source>
        <dbReference type="EMBL" id="MDB7981853.1"/>
    </source>
</evidence>
<dbReference type="STRING" id="1123313.GCA_000420345_01042"/>
<keyword evidence="2" id="KW-0645">Protease</keyword>
<keyword evidence="5" id="KW-0788">Thiol protease</keyword>
<dbReference type="PROSITE" id="PS51170">
    <property type="entry name" value="CW"/>
    <property type="match status" value="1"/>
</dbReference>
<accession>A0A3E3E684</accession>
<reference evidence="12 13" key="1">
    <citation type="submission" date="2018-08" db="EMBL/GenBank/DDBJ databases">
        <title>A genome reference for cultivated species of the human gut microbiota.</title>
        <authorList>
            <person name="Zou Y."/>
            <person name="Xue W."/>
            <person name="Luo G."/>
        </authorList>
    </citation>
    <scope>NUCLEOTIDE SEQUENCE [LARGE SCALE GENOMIC DNA]</scope>
    <source>
        <strain evidence="12 13">TF08-11</strain>
    </source>
</reference>
<evidence type="ECO:0000256" key="4">
    <source>
        <dbReference type="ARBA" id="ARBA00022801"/>
    </source>
</evidence>
<sequence length="418" mass="45055">MNFIEKHSKILAVALCACACGPVLSTVYAYETQPGWHGEGKNRSYVLESTRQEATGLTEINDELYYFDQDGKLQFGWQTVGNDVYYFTSEGTAATGKTSLQGTTYNFQEDGMLLQGWQDDGTYFNDQGEQVKASWMEIDGVKYYFDAEGYSVTGWQDIEGKKYYFNEDGSMATGQVTVDGTTYHLTDAGELKTGWITEGDNSFYYNENGEQVKDQSIDIEGKKYFFDANGVMLKDTTKDGYTIASDGVATETVEESAPVQEETQTQAPAQSQEQTQTPAQSTPQTPSNSGSNNGSSSNSAVQQPQAPSNSGSVNTGSVSSSAIASAALAQVGVNQDCTMLVTNALKAVGINFHGWPSDYASLGSWTSNPVPGDIIIYSGHVAIYIGNGQAVHGGWNGYTTVVFSVNCSNALVGYIHVG</sequence>
<evidence type="ECO:0000313" key="13">
    <source>
        <dbReference type="Proteomes" id="UP000260721"/>
    </source>
</evidence>
<dbReference type="EMBL" id="JAQLXO010000002">
    <property type="protein sequence ID" value="MDB7981853.1"/>
    <property type="molecule type" value="Genomic_DNA"/>
</dbReference>
<dbReference type="SUPFAM" id="SSF69360">
    <property type="entry name" value="Cell wall binding repeat"/>
    <property type="match status" value="1"/>
</dbReference>
<dbReference type="Gene3D" id="2.10.270.20">
    <property type="match status" value="1"/>
</dbReference>
<dbReference type="Pfam" id="PF19127">
    <property type="entry name" value="Choline_bind_3"/>
    <property type="match status" value="2"/>
</dbReference>
<dbReference type="EMBL" id="JABAFR010000024">
    <property type="protein sequence ID" value="NME45082.1"/>
    <property type="molecule type" value="Genomic_DNA"/>
</dbReference>
<name>A0A3E3E684_9FIRM</name>
<dbReference type="Pfam" id="PF01473">
    <property type="entry name" value="Choline_bind_1"/>
    <property type="match status" value="2"/>
</dbReference>
<proteinExistence type="inferred from homology"/>
<dbReference type="InterPro" id="IPR018337">
    <property type="entry name" value="Cell_wall/Cho-bd_repeat"/>
</dbReference>
<dbReference type="EMBL" id="QUSK01000006">
    <property type="protein sequence ID" value="RGD77325.1"/>
    <property type="molecule type" value="Genomic_DNA"/>
</dbReference>
<keyword evidence="8" id="KW-0732">Signal</keyword>
<dbReference type="Proteomes" id="UP000540014">
    <property type="component" value="Unassembled WGS sequence"/>
</dbReference>
<dbReference type="RefSeq" id="WP_117445795.1">
    <property type="nucleotide sequence ID" value="NZ_CALCIP010000031.1"/>
</dbReference>
<gene>
    <name evidence="12" type="ORF">DXC78_03765</name>
    <name evidence="11" type="ORF">HF861_09335</name>
    <name evidence="10" type="ORF">PND82_03345</name>
</gene>
<dbReference type="Gene3D" id="3.90.1720.10">
    <property type="entry name" value="endopeptidase domain like (from Nostoc punctiforme)"/>
    <property type="match status" value="1"/>
</dbReference>
<evidence type="ECO:0000256" key="5">
    <source>
        <dbReference type="ARBA" id="ARBA00022807"/>
    </source>
</evidence>
<reference evidence="10" key="3">
    <citation type="submission" date="2023-01" db="EMBL/GenBank/DDBJ databases">
        <title>Human gut microbiome strain richness.</title>
        <authorList>
            <person name="Chen-Liaw A."/>
        </authorList>
    </citation>
    <scope>NUCLEOTIDE SEQUENCE</scope>
    <source>
        <strain evidence="10">D8_m1001271B151109d0_201107</strain>
    </source>
</reference>
<feature type="signal peptide" evidence="8">
    <location>
        <begin position="1"/>
        <end position="29"/>
    </location>
</feature>
<dbReference type="Proteomes" id="UP000260721">
    <property type="component" value="Unassembled WGS sequence"/>
</dbReference>
<evidence type="ECO:0000256" key="3">
    <source>
        <dbReference type="ARBA" id="ARBA00022737"/>
    </source>
</evidence>
<evidence type="ECO:0000259" key="9">
    <source>
        <dbReference type="PROSITE" id="PS51935"/>
    </source>
</evidence>
<dbReference type="InterPro" id="IPR000064">
    <property type="entry name" value="NLP_P60_dom"/>
</dbReference>
<evidence type="ECO:0000256" key="8">
    <source>
        <dbReference type="SAM" id="SignalP"/>
    </source>
</evidence>
<dbReference type="Gene3D" id="2.10.270.10">
    <property type="entry name" value="Cholin Binding"/>
    <property type="match status" value="1"/>
</dbReference>
<keyword evidence="3" id="KW-0677">Repeat</keyword>
<evidence type="ECO:0000313" key="14">
    <source>
        <dbReference type="Proteomes" id="UP000540014"/>
    </source>
</evidence>
<organism evidence="12 13">
    <name type="scientific">Faecalicoccus pleomorphus</name>
    <dbReference type="NCBI Taxonomy" id="1323"/>
    <lineage>
        <taxon>Bacteria</taxon>
        <taxon>Bacillati</taxon>
        <taxon>Bacillota</taxon>
        <taxon>Erysipelotrichia</taxon>
        <taxon>Erysipelotrichales</taxon>
        <taxon>Erysipelotrichaceae</taxon>
        <taxon>Faecalicoccus</taxon>
    </lineage>
</organism>
<dbReference type="InterPro" id="IPR038765">
    <property type="entry name" value="Papain-like_cys_pep_sf"/>
</dbReference>
<dbReference type="GO" id="GO:0006508">
    <property type="term" value="P:proteolysis"/>
    <property type="evidence" value="ECO:0007669"/>
    <property type="project" value="UniProtKB-KW"/>
</dbReference>
<evidence type="ECO:0000256" key="1">
    <source>
        <dbReference type="ARBA" id="ARBA00007074"/>
    </source>
</evidence>
<dbReference type="SUPFAM" id="SSF54001">
    <property type="entry name" value="Cysteine proteinases"/>
    <property type="match status" value="1"/>
</dbReference>
<dbReference type="GO" id="GO:0008234">
    <property type="term" value="F:cysteine-type peptidase activity"/>
    <property type="evidence" value="ECO:0007669"/>
    <property type="project" value="UniProtKB-KW"/>
</dbReference>
<evidence type="ECO:0000256" key="6">
    <source>
        <dbReference type="PROSITE-ProRule" id="PRU00591"/>
    </source>
</evidence>
<comment type="similarity">
    <text evidence="1">Belongs to the peptidase C40 family.</text>
</comment>
<feature type="domain" description="NlpC/P60" evidence="9">
    <location>
        <begin position="294"/>
        <end position="418"/>
    </location>
</feature>
<keyword evidence="4" id="KW-0378">Hydrolase</keyword>
<dbReference type="AlphaFoldDB" id="A0A3E3E684"/>
<protein>
    <submittedName>
        <fullName evidence="10">NlpC/P60 family protein</fullName>
    </submittedName>
</protein>
<evidence type="ECO:0000256" key="7">
    <source>
        <dbReference type="SAM" id="MobiDB-lite"/>
    </source>
</evidence>
<evidence type="ECO:0000313" key="12">
    <source>
        <dbReference type="EMBL" id="RGD77325.1"/>
    </source>
</evidence>
<dbReference type="Pfam" id="PF00877">
    <property type="entry name" value="NLPC_P60"/>
    <property type="match status" value="1"/>
</dbReference>